<keyword evidence="1" id="KW-0812">Transmembrane</keyword>
<proteinExistence type="predicted"/>
<evidence type="ECO:0000313" key="2">
    <source>
        <dbReference type="EMBL" id="QDU83482.1"/>
    </source>
</evidence>
<gene>
    <name evidence="2" type="ORF">Pla163_05810</name>
</gene>
<sequence>MNRRRFLTVRQPDWQRFAATVKGLRRRKRDDATLAEFPSRFRALCQDLSLARHRRYGLGVTNQLNDLVQDGHNLLYGQRRSPLSGAARFLLIDFPREVRADAGLFWICTLLFFAPFLLLTLAGAVAPEWVLAVVGPEQRAQLASSFGGPKIVRDAESDVFMFGFYVWNNVGIDFRIFAGGIAFGLGTLFFLIFNGITLGAAFGYVIHADLGPSFFAFTAGHGSLELMAIPVAGMAGLKLAQGIIAPGRSSRSHALRARAGQAVRLLAGAATMTFMAAFVEAFWSASPVPHEVKYVVGALGWIVVLCFLAFGGRGAAR</sequence>
<protein>
    <recommendedName>
        <fullName evidence="4">Stage II sporulation protein M</fullName>
    </recommendedName>
</protein>
<accession>A0A518CW69</accession>
<dbReference type="Pfam" id="PF01944">
    <property type="entry name" value="SpoIIM"/>
    <property type="match status" value="1"/>
</dbReference>
<dbReference type="AlphaFoldDB" id="A0A518CW69"/>
<dbReference type="EMBL" id="CP036290">
    <property type="protein sequence ID" value="QDU83482.1"/>
    <property type="molecule type" value="Genomic_DNA"/>
</dbReference>
<reference evidence="2 3" key="1">
    <citation type="submission" date="2019-02" db="EMBL/GenBank/DDBJ databases">
        <title>Deep-cultivation of Planctomycetes and their phenomic and genomic characterization uncovers novel biology.</title>
        <authorList>
            <person name="Wiegand S."/>
            <person name="Jogler M."/>
            <person name="Boedeker C."/>
            <person name="Pinto D."/>
            <person name="Vollmers J."/>
            <person name="Rivas-Marin E."/>
            <person name="Kohn T."/>
            <person name="Peeters S.H."/>
            <person name="Heuer A."/>
            <person name="Rast P."/>
            <person name="Oberbeckmann S."/>
            <person name="Bunk B."/>
            <person name="Jeske O."/>
            <person name="Meyerdierks A."/>
            <person name="Storesund J.E."/>
            <person name="Kallscheuer N."/>
            <person name="Luecker S."/>
            <person name="Lage O.M."/>
            <person name="Pohl T."/>
            <person name="Merkel B.J."/>
            <person name="Hornburger P."/>
            <person name="Mueller R.-W."/>
            <person name="Bruemmer F."/>
            <person name="Labrenz M."/>
            <person name="Spormann A.M."/>
            <person name="Op den Camp H."/>
            <person name="Overmann J."/>
            <person name="Amann R."/>
            <person name="Jetten M.S.M."/>
            <person name="Mascher T."/>
            <person name="Medema M.H."/>
            <person name="Devos D.P."/>
            <person name="Kaster A.-K."/>
            <person name="Ovreas L."/>
            <person name="Rohde M."/>
            <person name="Galperin M.Y."/>
            <person name="Jogler C."/>
        </authorList>
    </citation>
    <scope>NUCLEOTIDE SEQUENCE [LARGE SCALE GENOMIC DNA]</scope>
    <source>
        <strain evidence="2 3">Pla163</strain>
    </source>
</reference>
<dbReference type="Proteomes" id="UP000319342">
    <property type="component" value="Chromosome"/>
</dbReference>
<dbReference type="RefSeq" id="WP_145183245.1">
    <property type="nucleotide sequence ID" value="NZ_CP036290.1"/>
</dbReference>
<keyword evidence="1" id="KW-0472">Membrane</keyword>
<feature type="transmembrane region" description="Helical" evidence="1">
    <location>
        <begin position="104"/>
        <end position="126"/>
    </location>
</feature>
<feature type="transmembrane region" description="Helical" evidence="1">
    <location>
        <begin position="185"/>
        <end position="206"/>
    </location>
</feature>
<evidence type="ECO:0000256" key="1">
    <source>
        <dbReference type="SAM" id="Phobius"/>
    </source>
</evidence>
<dbReference type="InterPro" id="IPR002798">
    <property type="entry name" value="SpoIIM-like"/>
</dbReference>
<evidence type="ECO:0008006" key="4">
    <source>
        <dbReference type="Google" id="ProtNLM"/>
    </source>
</evidence>
<keyword evidence="1" id="KW-1133">Transmembrane helix</keyword>
<organism evidence="2 3">
    <name type="scientific">Rohdeia mirabilis</name>
    <dbReference type="NCBI Taxonomy" id="2528008"/>
    <lineage>
        <taxon>Bacteria</taxon>
        <taxon>Pseudomonadati</taxon>
        <taxon>Planctomycetota</taxon>
        <taxon>Planctomycetia</taxon>
        <taxon>Planctomycetia incertae sedis</taxon>
        <taxon>Rohdeia</taxon>
    </lineage>
</organism>
<keyword evidence="3" id="KW-1185">Reference proteome</keyword>
<dbReference type="PANTHER" id="PTHR35337:SF1">
    <property type="entry name" value="SLR1478 PROTEIN"/>
    <property type="match status" value="1"/>
</dbReference>
<feature type="transmembrane region" description="Helical" evidence="1">
    <location>
        <begin position="265"/>
        <end position="286"/>
    </location>
</feature>
<name>A0A518CW69_9BACT</name>
<feature type="transmembrane region" description="Helical" evidence="1">
    <location>
        <begin position="292"/>
        <end position="311"/>
    </location>
</feature>
<dbReference type="OrthoDB" id="9800053at2"/>
<evidence type="ECO:0000313" key="3">
    <source>
        <dbReference type="Proteomes" id="UP000319342"/>
    </source>
</evidence>
<dbReference type="PANTHER" id="PTHR35337">
    <property type="entry name" value="SLR1478 PROTEIN"/>
    <property type="match status" value="1"/>
</dbReference>